<dbReference type="Proteomes" id="UP000064893">
    <property type="component" value="Chromosome"/>
</dbReference>
<feature type="transmembrane region" description="Helical" evidence="5">
    <location>
        <begin position="12"/>
        <end position="30"/>
    </location>
</feature>
<comment type="similarity">
    <text evidence="2">Belongs to the transglycosylase Slt family.</text>
</comment>
<evidence type="ECO:0000259" key="6">
    <source>
        <dbReference type="SMART" id="SM00062"/>
    </source>
</evidence>
<dbReference type="InterPro" id="IPR023346">
    <property type="entry name" value="Lysozyme-like_dom_sf"/>
</dbReference>
<gene>
    <name evidence="7" type="primary">mltF_1</name>
    <name evidence="7" type="ORF">L21SP5_01783</name>
</gene>
<sequence>MKKIPSYHTRILRRGLVIAVFIAVSFAFMLTKTDKKQQPDSQKEVLEAIIERDTLIALTNYNSISYFSYRGKPMGFQYDMLTLFANFLDVELKIIINNDIETALKKLNSHECDVLAMNLAVTKDRASRVSFAAAYGQTRQVLVQKKPVGWEKMTKRELNSYLIRNQLDLANRKVHVQSNSAFEKRLRNLSDEIGANIDIVEVENYDAEQLIRLVAKGEISYTVADENVAKLNQTYYPEIDISTPVSFPQRMAWAVAKDADKFLSKLNSWVYTFKNGPMYALLYNKYFKSKKASSRIKSQYMSISGGKISPYDETIQRYSEIPNYDWRLVASMIYQESRFNPRVVSWAGAFGIMQLMPGTANYFGVSRASSPKMHIRAGCQFLDYLDRQFEDELPDKEERRKFVLASYNCGIGHVRDARRLAEKYGKNPDVWDTQVDSMLLWKSDPKYYLDPVVKYGYCRGQEPFDYVKEIMNRYEHYKNVISEDNL</sequence>
<keyword evidence="5" id="KW-1133">Transmembrane helix</keyword>
<dbReference type="SMART" id="SM00062">
    <property type="entry name" value="PBPb"/>
    <property type="match status" value="1"/>
</dbReference>
<dbReference type="Pfam" id="PF01464">
    <property type="entry name" value="SLT"/>
    <property type="match status" value="1"/>
</dbReference>
<protein>
    <submittedName>
        <fullName evidence="7">Membrane-bound lytic murein transglycosylase F</fullName>
        <ecNumber evidence="7">4.2.2.-</ecNumber>
    </submittedName>
</protein>
<dbReference type="OrthoDB" id="9815002at2"/>
<evidence type="ECO:0000256" key="3">
    <source>
        <dbReference type="ARBA" id="ARBA00022729"/>
    </source>
</evidence>
<dbReference type="Gene3D" id="3.40.190.10">
    <property type="entry name" value="Periplasmic binding protein-like II"/>
    <property type="match status" value="2"/>
</dbReference>
<keyword evidence="3" id="KW-0732">Signal</keyword>
<keyword evidence="4" id="KW-0998">Cell outer membrane</keyword>
<dbReference type="PANTHER" id="PTHR35936:SF32">
    <property type="entry name" value="MEMBRANE-BOUND LYTIC MUREIN TRANSGLYCOSYLASE F"/>
    <property type="match status" value="1"/>
</dbReference>
<dbReference type="AlphaFoldDB" id="A0A0S2HZI4"/>
<keyword evidence="5" id="KW-0472">Membrane</keyword>
<dbReference type="Pfam" id="PF00497">
    <property type="entry name" value="SBP_bac_3"/>
    <property type="match status" value="1"/>
</dbReference>
<dbReference type="SUPFAM" id="SSF53955">
    <property type="entry name" value="Lysozyme-like"/>
    <property type="match status" value="1"/>
</dbReference>
<dbReference type="Gene3D" id="1.10.530.10">
    <property type="match status" value="1"/>
</dbReference>
<dbReference type="RefSeq" id="WP_057952890.1">
    <property type="nucleotide sequence ID" value="NZ_CP013118.1"/>
</dbReference>
<comment type="subcellular location">
    <subcellularLocation>
        <location evidence="1">Cell outer membrane</location>
        <topology evidence="1">Peripheral membrane protein</topology>
    </subcellularLocation>
</comment>
<evidence type="ECO:0000256" key="2">
    <source>
        <dbReference type="ARBA" id="ARBA00007734"/>
    </source>
</evidence>
<keyword evidence="7" id="KW-0456">Lyase</keyword>
<dbReference type="SUPFAM" id="SSF53850">
    <property type="entry name" value="Periplasmic binding protein-like II"/>
    <property type="match status" value="1"/>
</dbReference>
<dbReference type="PANTHER" id="PTHR35936">
    <property type="entry name" value="MEMBRANE-BOUND LYTIC MUREIN TRANSGLYCOSYLASE F"/>
    <property type="match status" value="1"/>
</dbReference>
<dbReference type="InterPro" id="IPR001638">
    <property type="entry name" value="Solute-binding_3/MltF_N"/>
</dbReference>
<proteinExistence type="inferred from homology"/>
<dbReference type="PROSITE" id="PS00922">
    <property type="entry name" value="TRANSGLYCOSYLASE"/>
    <property type="match status" value="1"/>
</dbReference>
<keyword evidence="8" id="KW-1185">Reference proteome</keyword>
<dbReference type="CDD" id="cd13403">
    <property type="entry name" value="MLTF-like"/>
    <property type="match status" value="1"/>
</dbReference>
<dbReference type="CDD" id="cd01009">
    <property type="entry name" value="PBP2_YfhD_N"/>
    <property type="match status" value="1"/>
</dbReference>
<dbReference type="InterPro" id="IPR000189">
    <property type="entry name" value="Transglyc_AS"/>
</dbReference>
<dbReference type="GO" id="GO:0009279">
    <property type="term" value="C:cell outer membrane"/>
    <property type="evidence" value="ECO:0007669"/>
    <property type="project" value="UniProtKB-SubCell"/>
</dbReference>
<feature type="domain" description="Solute-binding protein family 3/N-terminal" evidence="6">
    <location>
        <begin position="54"/>
        <end position="290"/>
    </location>
</feature>
<dbReference type="EC" id="4.2.2.-" evidence="7"/>
<dbReference type="GO" id="GO:0008933">
    <property type="term" value="F:peptidoglycan lytic transglycosylase activity"/>
    <property type="evidence" value="ECO:0007669"/>
    <property type="project" value="InterPro"/>
</dbReference>
<dbReference type="STRING" id="1307839.L21SP5_01783"/>
<keyword evidence="5" id="KW-0812">Transmembrane</keyword>
<name>A0A0S2HZI4_9BACT</name>
<evidence type="ECO:0000256" key="4">
    <source>
        <dbReference type="ARBA" id="ARBA00023237"/>
    </source>
</evidence>
<accession>A0A0S2HZI4</accession>
<evidence type="ECO:0000256" key="1">
    <source>
        <dbReference type="ARBA" id="ARBA00004339"/>
    </source>
</evidence>
<dbReference type="EMBL" id="CP013118">
    <property type="protein sequence ID" value="ALO15425.1"/>
    <property type="molecule type" value="Genomic_DNA"/>
</dbReference>
<evidence type="ECO:0000313" key="7">
    <source>
        <dbReference type="EMBL" id="ALO15425.1"/>
    </source>
</evidence>
<evidence type="ECO:0000313" key="8">
    <source>
        <dbReference type="Proteomes" id="UP000064893"/>
    </source>
</evidence>
<organism evidence="7 8">
    <name type="scientific">Salinivirga cyanobacteriivorans</name>
    <dbReference type="NCBI Taxonomy" id="1307839"/>
    <lineage>
        <taxon>Bacteria</taxon>
        <taxon>Pseudomonadati</taxon>
        <taxon>Bacteroidota</taxon>
        <taxon>Bacteroidia</taxon>
        <taxon>Bacteroidales</taxon>
        <taxon>Salinivirgaceae</taxon>
        <taxon>Salinivirga</taxon>
    </lineage>
</organism>
<dbReference type="InterPro" id="IPR008258">
    <property type="entry name" value="Transglycosylase_SLT_dom_1"/>
</dbReference>
<dbReference type="KEGG" id="blq:L21SP5_01783"/>
<evidence type="ECO:0000256" key="5">
    <source>
        <dbReference type="SAM" id="Phobius"/>
    </source>
</evidence>
<reference evidence="7 8" key="1">
    <citation type="submission" date="2015-11" db="EMBL/GenBank/DDBJ databases">
        <title>Description and complete genome sequence of a novel strain predominating in hypersaline microbial mats and representing a new family of the Bacteriodetes phylum.</title>
        <authorList>
            <person name="Spring S."/>
            <person name="Bunk B."/>
            <person name="Sproer C."/>
            <person name="Klenk H.-P."/>
        </authorList>
    </citation>
    <scope>NUCLEOTIDE SEQUENCE [LARGE SCALE GENOMIC DNA]</scope>
    <source>
        <strain evidence="7 8">L21-Spi-D4</strain>
    </source>
</reference>
<dbReference type="GO" id="GO:0000270">
    <property type="term" value="P:peptidoglycan metabolic process"/>
    <property type="evidence" value="ECO:0007669"/>
    <property type="project" value="InterPro"/>
</dbReference>